<dbReference type="AlphaFoldDB" id="A0A397INK4"/>
<evidence type="ECO:0000313" key="2">
    <source>
        <dbReference type="EMBL" id="RHZ75808.1"/>
    </source>
</evidence>
<gene>
    <name evidence="2" type="ORF">Glove_209g46</name>
</gene>
<evidence type="ECO:0000256" key="1">
    <source>
        <dbReference type="SAM" id="Phobius"/>
    </source>
</evidence>
<dbReference type="Proteomes" id="UP000266861">
    <property type="component" value="Unassembled WGS sequence"/>
</dbReference>
<dbReference type="EMBL" id="PQFF01000196">
    <property type="protein sequence ID" value="RHZ75808.1"/>
    <property type="molecule type" value="Genomic_DNA"/>
</dbReference>
<comment type="caution">
    <text evidence="2">The sequence shown here is derived from an EMBL/GenBank/DDBJ whole genome shotgun (WGS) entry which is preliminary data.</text>
</comment>
<keyword evidence="1" id="KW-0472">Membrane</keyword>
<sequence length="193" mass="22176">MLLKFLLLKFIRNFLGGSIFYLYTLGLLYVITILAGLINFGYSYLISLEANNLDHLLTTGDGGGNNNPSGSLGPIFLSKRGRCVKHLKISSVIFSSFQNHSTLIDLGGFDQGEVDVVLDRFKSKWVTITPKIRFKLPEIYYPRSSFKRRLPWYLYKFDGCGGSWEREGYVEYNNLLWEIILGLCLIWILEKRI</sequence>
<feature type="transmembrane region" description="Helical" evidence="1">
    <location>
        <begin position="20"/>
        <end position="42"/>
    </location>
</feature>
<organism evidence="2 3">
    <name type="scientific">Diversispora epigaea</name>
    <dbReference type="NCBI Taxonomy" id="1348612"/>
    <lineage>
        <taxon>Eukaryota</taxon>
        <taxon>Fungi</taxon>
        <taxon>Fungi incertae sedis</taxon>
        <taxon>Mucoromycota</taxon>
        <taxon>Glomeromycotina</taxon>
        <taxon>Glomeromycetes</taxon>
        <taxon>Diversisporales</taxon>
        <taxon>Diversisporaceae</taxon>
        <taxon>Diversispora</taxon>
    </lineage>
</organism>
<keyword evidence="1" id="KW-0812">Transmembrane</keyword>
<reference evidence="2 3" key="1">
    <citation type="submission" date="2018-08" db="EMBL/GenBank/DDBJ databases">
        <title>Genome and evolution of the arbuscular mycorrhizal fungus Diversispora epigaea (formerly Glomus versiforme) and its bacterial endosymbionts.</title>
        <authorList>
            <person name="Sun X."/>
            <person name="Fei Z."/>
            <person name="Harrison M."/>
        </authorList>
    </citation>
    <scope>NUCLEOTIDE SEQUENCE [LARGE SCALE GENOMIC DNA]</scope>
    <source>
        <strain evidence="2 3">IT104</strain>
    </source>
</reference>
<evidence type="ECO:0000313" key="3">
    <source>
        <dbReference type="Proteomes" id="UP000266861"/>
    </source>
</evidence>
<accession>A0A397INK4</accession>
<proteinExistence type="predicted"/>
<keyword evidence="3" id="KW-1185">Reference proteome</keyword>
<keyword evidence="1" id="KW-1133">Transmembrane helix</keyword>
<protein>
    <submittedName>
        <fullName evidence="2">Uncharacterized protein</fullName>
    </submittedName>
</protein>
<name>A0A397INK4_9GLOM</name>